<dbReference type="EMBL" id="CP059056">
    <property type="protein sequence ID" value="QLJ20792.1"/>
    <property type="molecule type" value="Genomic_DNA"/>
</dbReference>
<evidence type="ECO:0000313" key="1">
    <source>
        <dbReference type="EMBL" id="QLJ20792.1"/>
    </source>
</evidence>
<dbReference type="AlphaFoldDB" id="A0A7D5W5T0"/>
<organism evidence="1">
    <name type="scientific">Proteus mirabilis</name>
    <dbReference type="NCBI Taxonomy" id="584"/>
    <lineage>
        <taxon>Bacteria</taxon>
        <taxon>Pseudomonadati</taxon>
        <taxon>Pseudomonadota</taxon>
        <taxon>Gammaproteobacteria</taxon>
        <taxon>Enterobacterales</taxon>
        <taxon>Morganellaceae</taxon>
        <taxon>Proteus</taxon>
    </lineage>
</organism>
<gene>
    <name evidence="1" type="ORF">HZ283_08215</name>
</gene>
<protein>
    <recommendedName>
        <fullName evidence="2">Phage protein</fullName>
    </recommendedName>
</protein>
<evidence type="ECO:0008006" key="2">
    <source>
        <dbReference type="Google" id="ProtNLM"/>
    </source>
</evidence>
<accession>A0A7D5W5T0</accession>
<reference evidence="1" key="1">
    <citation type="submission" date="2020-07" db="EMBL/GenBank/DDBJ databases">
        <title>Hypervirulent multi-drug resistant Proteus mirabilis strain with mosaic plasmid.</title>
        <authorList>
            <person name="Shelenkov A."/>
            <person name="Mikhaylova Y.V."/>
            <person name="Yanushevich Y.G."/>
            <person name="Petrova L."/>
            <person name="Fomina V."/>
            <person name="Zamyatin M."/>
            <person name="Shagin D."/>
        </authorList>
    </citation>
    <scope>NUCLEOTIDE SEQUENCE</scope>
    <source>
        <strain evidence="1">CriePir89</strain>
    </source>
</reference>
<proteinExistence type="predicted"/>
<dbReference type="RefSeq" id="WP_063073927.1">
    <property type="nucleotide sequence ID" value="NZ_CAXOIG010000009.1"/>
</dbReference>
<name>A0A7D5W5T0_PROMI</name>
<sequence>MTDQQFKLATELVLSATSETLTKLSLKLNLNFLTDEQRLAIELTSGVVLDWESWFVEYEKKVEKLFSIAITSPGKPPVVIGAAVYSYDINNGVVSIHMLEHFANVIKHTDLNDRMGFIAFTMACTFAKTVDAKKIRIANPLKSVYDYYTHWGFSMDNKDSCFYCERDSLLDKLGILSREYNGTHDYEYIDD</sequence>